<dbReference type="AlphaFoldDB" id="A0AAD9PY87"/>
<organism evidence="1 2">
    <name type="scientific">Acropora cervicornis</name>
    <name type="common">Staghorn coral</name>
    <dbReference type="NCBI Taxonomy" id="6130"/>
    <lineage>
        <taxon>Eukaryota</taxon>
        <taxon>Metazoa</taxon>
        <taxon>Cnidaria</taxon>
        <taxon>Anthozoa</taxon>
        <taxon>Hexacorallia</taxon>
        <taxon>Scleractinia</taxon>
        <taxon>Astrocoeniina</taxon>
        <taxon>Acroporidae</taxon>
        <taxon>Acropora</taxon>
    </lineage>
</organism>
<sequence length="167" mass="19269">MVSRPKSCGKLQLMNWNCILNYVWPSDWRSGVWTPVSKKDDKNPKENDRPITVLPCVDKLFECQLIGAQVSIGFEDCMTSNRGCPQISALGPLLWNIFEKYLSYCVTTNLSMYVDDHQIYHTGWDQSSVMPRLEESAHQARELLAGNWKKYQIMNIGYSQNNEKITQ</sequence>
<accession>A0AAD9PY87</accession>
<dbReference type="Proteomes" id="UP001249851">
    <property type="component" value="Unassembled WGS sequence"/>
</dbReference>
<feature type="non-terminal residue" evidence="1">
    <location>
        <position position="1"/>
    </location>
</feature>
<protein>
    <recommendedName>
        <fullName evidence="3">Reverse transcriptase domain-containing protein</fullName>
    </recommendedName>
</protein>
<reference evidence="1" key="1">
    <citation type="journal article" date="2023" name="G3 (Bethesda)">
        <title>Whole genome assembly and annotation of the endangered Caribbean coral Acropora cervicornis.</title>
        <authorList>
            <person name="Selwyn J.D."/>
            <person name="Vollmer S.V."/>
        </authorList>
    </citation>
    <scope>NUCLEOTIDE SEQUENCE</scope>
    <source>
        <strain evidence="1">K2</strain>
    </source>
</reference>
<gene>
    <name evidence="1" type="ORF">P5673_028389</name>
</gene>
<comment type="caution">
    <text evidence="1">The sequence shown here is derived from an EMBL/GenBank/DDBJ whole genome shotgun (WGS) entry which is preliminary data.</text>
</comment>
<evidence type="ECO:0000313" key="1">
    <source>
        <dbReference type="EMBL" id="KAK2550870.1"/>
    </source>
</evidence>
<proteinExistence type="predicted"/>
<evidence type="ECO:0008006" key="3">
    <source>
        <dbReference type="Google" id="ProtNLM"/>
    </source>
</evidence>
<evidence type="ECO:0000313" key="2">
    <source>
        <dbReference type="Proteomes" id="UP001249851"/>
    </source>
</evidence>
<dbReference type="EMBL" id="JARQWQ010000105">
    <property type="protein sequence ID" value="KAK2550870.1"/>
    <property type="molecule type" value="Genomic_DNA"/>
</dbReference>
<reference evidence="1" key="2">
    <citation type="journal article" date="2023" name="Science">
        <title>Genomic signatures of disease resistance in endangered staghorn corals.</title>
        <authorList>
            <person name="Vollmer S.V."/>
            <person name="Selwyn J.D."/>
            <person name="Despard B.A."/>
            <person name="Roesel C.L."/>
        </authorList>
    </citation>
    <scope>NUCLEOTIDE SEQUENCE</scope>
    <source>
        <strain evidence="1">K2</strain>
    </source>
</reference>
<keyword evidence="2" id="KW-1185">Reference proteome</keyword>
<name>A0AAD9PY87_ACRCE</name>